<reference evidence="3 4" key="1">
    <citation type="journal article" date="2014" name="Genome Announc.">
        <title>Draft Genome Sequence of Paenibacillus pini JCM 16418T, Isolated from the Rhizosphere of Pine Tree.</title>
        <authorList>
            <person name="Yuki M."/>
            <person name="Oshima K."/>
            <person name="Suda W."/>
            <person name="Oshida Y."/>
            <person name="Kitamura K."/>
            <person name="Iida Y."/>
            <person name="Hattori M."/>
            <person name="Ohkuma M."/>
        </authorList>
    </citation>
    <scope>NUCLEOTIDE SEQUENCE [LARGE SCALE GENOMIC DNA]</scope>
    <source>
        <strain evidence="3 4">JCM 16418</strain>
    </source>
</reference>
<dbReference type="PANTHER" id="PTHR21064">
    <property type="entry name" value="AMINOGLYCOSIDE PHOSPHOTRANSFERASE DOMAIN-CONTAINING PROTEIN-RELATED"/>
    <property type="match status" value="1"/>
</dbReference>
<dbReference type="eggNOG" id="COG2334">
    <property type="taxonomic scope" value="Bacteria"/>
</dbReference>
<dbReference type="Proteomes" id="UP000019364">
    <property type="component" value="Unassembled WGS sequence"/>
</dbReference>
<name>W7YZB1_9BACL</name>
<keyword evidence="3" id="KW-0808">Transferase</keyword>
<dbReference type="InterPro" id="IPR050249">
    <property type="entry name" value="Pseudomonas-type_ThrB"/>
</dbReference>
<evidence type="ECO:0000259" key="2">
    <source>
        <dbReference type="Pfam" id="PF01636"/>
    </source>
</evidence>
<accession>W7YZB1</accession>
<proteinExistence type="inferred from homology"/>
<protein>
    <submittedName>
        <fullName evidence="3">Protein kinase</fullName>
    </submittedName>
</protein>
<gene>
    <name evidence="3" type="ORF">JCM16418_1732</name>
</gene>
<dbReference type="STRING" id="1236976.JCM16418_1732"/>
<keyword evidence="4" id="KW-1185">Reference proteome</keyword>
<dbReference type="Gene3D" id="3.90.1200.10">
    <property type="match status" value="1"/>
</dbReference>
<dbReference type="PANTHER" id="PTHR21064:SF6">
    <property type="entry name" value="AMINOGLYCOSIDE PHOSPHOTRANSFERASE DOMAIN-CONTAINING PROTEIN"/>
    <property type="match status" value="1"/>
</dbReference>
<comment type="caution">
    <text evidence="3">The sequence shown here is derived from an EMBL/GenBank/DDBJ whole genome shotgun (WGS) entry which is preliminary data.</text>
</comment>
<dbReference type="InterPro" id="IPR002575">
    <property type="entry name" value="Aminoglycoside_PTrfase"/>
</dbReference>
<dbReference type="SUPFAM" id="SSF56112">
    <property type="entry name" value="Protein kinase-like (PK-like)"/>
    <property type="match status" value="1"/>
</dbReference>
<sequence>MLSLKYLFTNEDLAKMVLNNWEFDPESIEMFKYYRISANAIYPFQIKGYTHLLRFAPTSEKSKENILAELDFISYLRKEGYGVLESVASRDQRELLELQTPWGEYYASVFKRVSGVQLNQTDFSDDIVFNYGKALGKLHQLSSVYIPSENMRWSYRDVLRWIQDVLIDFPEETAALKEAGLLQEYFAATPITERNFGLIHYDFEYDNVFYDKESSSCNVIDFDDAMYHWYAMDIEQALNSLKDCMEPNLLEDKKKCFMDGYLTEYDISEEDAAIVPACRRFANVYGYTRKLRSMAEKWDHEPEWLLQLRERLKESLEENSLEFGRQI</sequence>
<comment type="similarity">
    <text evidence="1">Belongs to the pseudomonas-type ThrB family.</text>
</comment>
<dbReference type="InterPro" id="IPR011009">
    <property type="entry name" value="Kinase-like_dom_sf"/>
</dbReference>
<dbReference type="GO" id="GO:0019202">
    <property type="term" value="F:amino acid kinase activity"/>
    <property type="evidence" value="ECO:0007669"/>
    <property type="project" value="TreeGrafter"/>
</dbReference>
<feature type="domain" description="Aminoglycoside phosphotransferase" evidence="2">
    <location>
        <begin position="52"/>
        <end position="240"/>
    </location>
</feature>
<dbReference type="EMBL" id="BAVZ01000004">
    <property type="protein sequence ID" value="GAF07704.1"/>
    <property type="molecule type" value="Genomic_DNA"/>
</dbReference>
<dbReference type="OrthoDB" id="4030632at2"/>
<evidence type="ECO:0000313" key="3">
    <source>
        <dbReference type="EMBL" id="GAF07704.1"/>
    </source>
</evidence>
<dbReference type="AlphaFoldDB" id="W7YZB1"/>
<organism evidence="3 4">
    <name type="scientific">Paenibacillus pini JCM 16418</name>
    <dbReference type="NCBI Taxonomy" id="1236976"/>
    <lineage>
        <taxon>Bacteria</taxon>
        <taxon>Bacillati</taxon>
        <taxon>Bacillota</taxon>
        <taxon>Bacilli</taxon>
        <taxon>Bacillales</taxon>
        <taxon>Paenibacillaceae</taxon>
        <taxon>Paenibacillus</taxon>
    </lineage>
</organism>
<dbReference type="Pfam" id="PF01636">
    <property type="entry name" value="APH"/>
    <property type="match status" value="1"/>
</dbReference>
<dbReference type="RefSeq" id="WP_036647408.1">
    <property type="nucleotide sequence ID" value="NZ_BAVZ01000004.1"/>
</dbReference>
<evidence type="ECO:0000313" key="4">
    <source>
        <dbReference type="Proteomes" id="UP000019364"/>
    </source>
</evidence>
<evidence type="ECO:0000256" key="1">
    <source>
        <dbReference type="ARBA" id="ARBA00038240"/>
    </source>
</evidence>
<keyword evidence="3" id="KW-0418">Kinase</keyword>